<dbReference type="Pfam" id="PF12833">
    <property type="entry name" value="HTH_18"/>
    <property type="match status" value="1"/>
</dbReference>
<proteinExistence type="predicted"/>
<dbReference type="SUPFAM" id="SSF46689">
    <property type="entry name" value="Homeodomain-like"/>
    <property type="match status" value="2"/>
</dbReference>
<dbReference type="SMART" id="SM00342">
    <property type="entry name" value="HTH_ARAC"/>
    <property type="match status" value="1"/>
</dbReference>
<dbReference type="InterPro" id="IPR018062">
    <property type="entry name" value="HTH_AraC-typ_CS"/>
</dbReference>
<name>A0A402CQU9_9BACT</name>
<dbReference type="PROSITE" id="PS01124">
    <property type="entry name" value="HTH_ARAC_FAMILY_2"/>
    <property type="match status" value="1"/>
</dbReference>
<dbReference type="Proteomes" id="UP000287394">
    <property type="component" value="Chromosome"/>
</dbReference>
<organism evidence="1 2">
    <name type="scientific">Capsulimonas corticalis</name>
    <dbReference type="NCBI Taxonomy" id="2219043"/>
    <lineage>
        <taxon>Bacteria</taxon>
        <taxon>Bacillati</taxon>
        <taxon>Armatimonadota</taxon>
        <taxon>Armatimonadia</taxon>
        <taxon>Capsulimonadales</taxon>
        <taxon>Capsulimonadaceae</taxon>
        <taxon>Capsulimonas</taxon>
    </lineage>
</organism>
<dbReference type="PANTHER" id="PTHR46796">
    <property type="entry name" value="HTH-TYPE TRANSCRIPTIONAL ACTIVATOR RHAS-RELATED"/>
    <property type="match status" value="1"/>
</dbReference>
<evidence type="ECO:0000313" key="2">
    <source>
        <dbReference type="Proteomes" id="UP000287394"/>
    </source>
</evidence>
<dbReference type="RefSeq" id="WP_165863950.1">
    <property type="nucleotide sequence ID" value="NZ_AP025739.1"/>
</dbReference>
<dbReference type="EMBL" id="AP025739">
    <property type="protein sequence ID" value="BDI34405.1"/>
    <property type="molecule type" value="Genomic_DNA"/>
</dbReference>
<dbReference type="PROSITE" id="PS00041">
    <property type="entry name" value="HTH_ARAC_FAMILY_1"/>
    <property type="match status" value="1"/>
</dbReference>
<gene>
    <name evidence="1" type="ORF">CCAX7_64560</name>
</gene>
<dbReference type="GO" id="GO:0043565">
    <property type="term" value="F:sequence-specific DNA binding"/>
    <property type="evidence" value="ECO:0007669"/>
    <property type="project" value="InterPro"/>
</dbReference>
<dbReference type="Gene3D" id="1.10.10.60">
    <property type="entry name" value="Homeodomain-like"/>
    <property type="match status" value="2"/>
</dbReference>
<protein>
    <submittedName>
        <fullName evidence="1">AraC family transcriptional regulator</fullName>
    </submittedName>
</protein>
<accession>A0A402CQU9</accession>
<dbReference type="AlphaFoldDB" id="A0A402CQU9"/>
<keyword evidence="2" id="KW-1185">Reference proteome</keyword>
<dbReference type="PANTHER" id="PTHR46796:SF6">
    <property type="entry name" value="ARAC SUBFAMILY"/>
    <property type="match status" value="1"/>
</dbReference>
<dbReference type="GO" id="GO:0003700">
    <property type="term" value="F:DNA-binding transcription factor activity"/>
    <property type="evidence" value="ECO:0007669"/>
    <property type="project" value="InterPro"/>
</dbReference>
<dbReference type="InterPro" id="IPR050204">
    <property type="entry name" value="AraC_XylS_family_regulators"/>
</dbReference>
<evidence type="ECO:0000313" key="1">
    <source>
        <dbReference type="EMBL" id="BDI34405.1"/>
    </source>
</evidence>
<dbReference type="InterPro" id="IPR018060">
    <property type="entry name" value="HTH_AraC"/>
</dbReference>
<dbReference type="InterPro" id="IPR009057">
    <property type="entry name" value="Homeodomain-like_sf"/>
</dbReference>
<dbReference type="KEGG" id="ccot:CCAX7_64560"/>
<reference evidence="1 2" key="1">
    <citation type="journal article" date="2019" name="Int. J. Syst. Evol. Microbiol.">
        <title>Capsulimonas corticalis gen. nov., sp. nov., an aerobic capsulated bacterium, of a novel bacterial order, Capsulimonadales ord. nov., of the class Armatimonadia of the phylum Armatimonadetes.</title>
        <authorList>
            <person name="Li J."/>
            <person name="Kudo C."/>
            <person name="Tonouchi A."/>
        </authorList>
    </citation>
    <scope>NUCLEOTIDE SEQUENCE [LARGE SCALE GENOMIC DNA]</scope>
    <source>
        <strain evidence="1 2">AX-7</strain>
    </source>
</reference>
<sequence>MATSFPSNFSRSYPGESALFKIQTDWASLSVDHLRHEPGVREAPPLPYHLITFAQATLPTLVQKRAGLRHTSPIQRGEITITPAGHDDWRRWTEPCEMVCIWLEERYFQEIAAQDDSAMNGGGARILSRFRFRDPHLEYLASALLSETKKPGDLQNFTIDSLRNLLAVHLLRHHSTIQPETIVTSGGLTPRRLRRAVDFIHDHLGESLDLDSIAESAGLSSYHFSRCFKHAMGISPHQYVIQQRVEHAKRLIRSNDLPIGDIAYQVGFGSQSHLNYHFRRLVGVNPTQFQNQAQE</sequence>